<evidence type="ECO:0000256" key="5">
    <source>
        <dbReference type="PROSITE-ProRule" id="PRU00087"/>
    </source>
</evidence>
<dbReference type="InterPro" id="IPR000315">
    <property type="entry name" value="Znf_B-box"/>
</dbReference>
<evidence type="ECO:0000256" key="2">
    <source>
        <dbReference type="ARBA" id="ARBA00022771"/>
    </source>
</evidence>
<keyword evidence="2 4" id="KW-0863">Zinc-finger</keyword>
<dbReference type="Gene3D" id="3.30.40.10">
    <property type="entry name" value="Zinc/RING finger domain, C3HC4 (zinc finger)"/>
    <property type="match status" value="1"/>
</dbReference>
<evidence type="ECO:0000313" key="8">
    <source>
        <dbReference type="Proteomes" id="UP001174909"/>
    </source>
</evidence>
<accession>A0AA35WGL4</accession>
<dbReference type="SUPFAM" id="SSF81296">
    <property type="entry name" value="E set domains"/>
    <property type="match status" value="1"/>
</dbReference>
<dbReference type="InterPro" id="IPR013783">
    <property type="entry name" value="Ig-like_fold"/>
</dbReference>
<dbReference type="PANTHER" id="PTHR25462:SF296">
    <property type="entry name" value="MEIOTIC P26, ISOFORM F"/>
    <property type="match status" value="1"/>
</dbReference>
<dbReference type="SUPFAM" id="SSF57850">
    <property type="entry name" value="RING/U-box"/>
    <property type="match status" value="1"/>
</dbReference>
<dbReference type="PROSITE" id="PS00518">
    <property type="entry name" value="ZF_RING_1"/>
    <property type="match status" value="1"/>
</dbReference>
<dbReference type="PROSITE" id="PS50194">
    <property type="entry name" value="FILAMIN_REPEAT"/>
    <property type="match status" value="1"/>
</dbReference>
<dbReference type="InterPro" id="IPR013083">
    <property type="entry name" value="Znf_RING/FYVE/PHD"/>
</dbReference>
<dbReference type="GO" id="GO:0008270">
    <property type="term" value="F:zinc ion binding"/>
    <property type="evidence" value="ECO:0007669"/>
    <property type="project" value="UniProtKB-KW"/>
</dbReference>
<dbReference type="Pfam" id="PF00630">
    <property type="entry name" value="Filamin"/>
    <property type="match status" value="1"/>
</dbReference>
<dbReference type="InterPro" id="IPR003649">
    <property type="entry name" value="Bbox_C"/>
</dbReference>
<dbReference type="InterPro" id="IPR017907">
    <property type="entry name" value="Znf_RING_CS"/>
</dbReference>
<evidence type="ECO:0000256" key="4">
    <source>
        <dbReference type="PROSITE-ProRule" id="PRU00024"/>
    </source>
</evidence>
<dbReference type="InterPro" id="IPR017868">
    <property type="entry name" value="Filamin/ABP280_repeat-like"/>
</dbReference>
<dbReference type="InterPro" id="IPR047153">
    <property type="entry name" value="TRIM45/56/19-like"/>
</dbReference>
<dbReference type="SMART" id="SM00502">
    <property type="entry name" value="BBC"/>
    <property type="match status" value="1"/>
</dbReference>
<evidence type="ECO:0000256" key="1">
    <source>
        <dbReference type="ARBA" id="ARBA00022723"/>
    </source>
</evidence>
<protein>
    <submittedName>
        <fullName evidence="7">Tripartite motif-containing protein 45</fullName>
    </submittedName>
</protein>
<evidence type="ECO:0000313" key="7">
    <source>
        <dbReference type="EMBL" id="CAI8020708.1"/>
    </source>
</evidence>
<dbReference type="PANTHER" id="PTHR25462">
    <property type="entry name" value="BONUS, ISOFORM C-RELATED"/>
    <property type="match status" value="1"/>
</dbReference>
<keyword evidence="1" id="KW-0479">Metal-binding</keyword>
<comment type="caution">
    <text evidence="7">The sequence shown here is derived from an EMBL/GenBank/DDBJ whole genome shotgun (WGS) entry which is preliminary data.</text>
</comment>
<dbReference type="Gene3D" id="2.60.40.10">
    <property type="entry name" value="Immunoglobulins"/>
    <property type="match status" value="1"/>
</dbReference>
<feature type="repeat" description="Filamin" evidence="5">
    <location>
        <begin position="598"/>
        <end position="684"/>
    </location>
</feature>
<dbReference type="InterPro" id="IPR018957">
    <property type="entry name" value="Znf_C3HC4_RING-type"/>
</dbReference>
<reference evidence="7" key="1">
    <citation type="submission" date="2023-03" db="EMBL/GenBank/DDBJ databases">
        <authorList>
            <person name="Steffen K."/>
            <person name="Cardenas P."/>
        </authorList>
    </citation>
    <scope>NUCLEOTIDE SEQUENCE</scope>
</reference>
<dbReference type="Proteomes" id="UP001174909">
    <property type="component" value="Unassembled WGS sequence"/>
</dbReference>
<evidence type="ECO:0000256" key="3">
    <source>
        <dbReference type="ARBA" id="ARBA00022833"/>
    </source>
</evidence>
<dbReference type="SMART" id="SM00336">
    <property type="entry name" value="BBOX"/>
    <property type="match status" value="1"/>
</dbReference>
<dbReference type="Pfam" id="PF00097">
    <property type="entry name" value="zf-C3HC4"/>
    <property type="match status" value="1"/>
</dbReference>
<keyword evidence="8" id="KW-1185">Reference proteome</keyword>
<feature type="domain" description="B box-type" evidence="6">
    <location>
        <begin position="356"/>
        <end position="410"/>
    </location>
</feature>
<dbReference type="EMBL" id="CASHTH010001843">
    <property type="protein sequence ID" value="CAI8020708.1"/>
    <property type="molecule type" value="Genomic_DNA"/>
</dbReference>
<gene>
    <name evidence="7" type="ORF">GBAR_LOCUS12362</name>
</gene>
<dbReference type="Gene3D" id="3.30.160.60">
    <property type="entry name" value="Classic Zinc Finger"/>
    <property type="match status" value="1"/>
</dbReference>
<dbReference type="PROSITE" id="PS50119">
    <property type="entry name" value="ZF_BBOX"/>
    <property type="match status" value="1"/>
</dbReference>
<evidence type="ECO:0000259" key="6">
    <source>
        <dbReference type="PROSITE" id="PS50119"/>
    </source>
</evidence>
<dbReference type="AlphaFoldDB" id="A0AA35WGL4"/>
<dbReference type="CDD" id="cd19757">
    <property type="entry name" value="Bbox1"/>
    <property type="match status" value="1"/>
</dbReference>
<keyword evidence="3" id="KW-0862">Zinc</keyword>
<organism evidence="7 8">
    <name type="scientific">Geodia barretti</name>
    <name type="common">Barrett's horny sponge</name>
    <dbReference type="NCBI Taxonomy" id="519541"/>
    <lineage>
        <taxon>Eukaryota</taxon>
        <taxon>Metazoa</taxon>
        <taxon>Porifera</taxon>
        <taxon>Demospongiae</taxon>
        <taxon>Heteroscleromorpha</taxon>
        <taxon>Tetractinellida</taxon>
        <taxon>Astrophorina</taxon>
        <taxon>Geodiidae</taxon>
        <taxon>Geodia</taxon>
    </lineage>
</organism>
<dbReference type="InterPro" id="IPR014756">
    <property type="entry name" value="Ig_E-set"/>
</dbReference>
<proteinExistence type="predicted"/>
<name>A0AA35WGL4_GEOBA</name>
<sequence>MGPCCCKPKHDETELLPGYGAVERRTSSLSSSVTTGRGMHGREAYKFHPPTFEYKEPDDLISSFPRESFQSAQNVADLFTQARAVCVGVNDCLNDCTRQLKLPKHACLSACIATIKDNLRGCAVEVDFVDAQPERGCPPQLVLSQEGIKGNVDLACNRLNEALKLAFEFSNDEKHGTLRYDKALVGNFQKESHYFSEEILKEPKSLPCLHSFCQECLEKYVRLRPLNDEVEEGAPLDVRDIVPCPKCKIRAQLDPVGGEGEAGSVVASLKTNACLKNLVRHYKIAQEVVAARRSRCGFCSAADNEAVAFCQTRCNRFLCQPCLESHRRMTLSSGHKIVSLEDVRSNGENSPVLQSYRTRKCSEHFVEGRDDPNERMTDINIYCFQCRKVICCMCAITEHQPHNPKKVASIIINDPDHRPLIVAKIKETERVMHEQLDMSSAKLQGRKFHIEDAKLNTETNIKKIDFMRLKSELDQGKEFLLRRIENIRQHHLNTLRQQRKALGSKRAAIQRTINFVDRRLNLGSHEDIVHFSKEMNQQVSRLLWESREDPPQCAYRRVVNLVHEEQNMAGVMGNVSAEPCIEIFTADEIHNVDFARYKEVEFTVTARDVLRNEAAADDDMVLVELQPVGRPADEIVRAKVTKLRNGKCLVTLKPQRTGDHTLSIQVARAGQFQHIQNSPFRVVVAVNLSMNLYEV</sequence>